<dbReference type="EMBL" id="BGPR01002287">
    <property type="protein sequence ID" value="GBM71021.1"/>
    <property type="molecule type" value="Genomic_DNA"/>
</dbReference>
<dbReference type="Proteomes" id="UP000499080">
    <property type="component" value="Unassembled WGS sequence"/>
</dbReference>
<proteinExistence type="predicted"/>
<gene>
    <name evidence="1" type="ORF">AVEN_56661_1</name>
</gene>
<accession>A0A4Y2HZZ4</accession>
<comment type="caution">
    <text evidence="1">The sequence shown here is derived from an EMBL/GenBank/DDBJ whole genome shotgun (WGS) entry which is preliminary data.</text>
</comment>
<evidence type="ECO:0000313" key="1">
    <source>
        <dbReference type="EMBL" id="GBM71021.1"/>
    </source>
</evidence>
<evidence type="ECO:0000313" key="2">
    <source>
        <dbReference type="Proteomes" id="UP000499080"/>
    </source>
</evidence>
<name>A0A4Y2HZZ4_ARAVE</name>
<keyword evidence="2" id="KW-1185">Reference proteome</keyword>
<organism evidence="1 2">
    <name type="scientific">Araneus ventricosus</name>
    <name type="common">Orbweaver spider</name>
    <name type="synonym">Epeira ventricosa</name>
    <dbReference type="NCBI Taxonomy" id="182803"/>
    <lineage>
        <taxon>Eukaryota</taxon>
        <taxon>Metazoa</taxon>
        <taxon>Ecdysozoa</taxon>
        <taxon>Arthropoda</taxon>
        <taxon>Chelicerata</taxon>
        <taxon>Arachnida</taxon>
        <taxon>Araneae</taxon>
        <taxon>Araneomorphae</taxon>
        <taxon>Entelegynae</taxon>
        <taxon>Araneoidea</taxon>
        <taxon>Araneidae</taxon>
        <taxon>Araneus</taxon>
    </lineage>
</organism>
<sequence>MVTLQGKLFYQTEKGVRCFSQMKSNISNVGRRCHYSGEVSKEDIVALVNEKTSIADSSSLWRKNKTNHGLQLQMQNVLNNSFATENIDRHVCGPV</sequence>
<protein>
    <submittedName>
        <fullName evidence="1">Uncharacterized protein</fullName>
    </submittedName>
</protein>
<reference evidence="1 2" key="1">
    <citation type="journal article" date="2019" name="Sci. Rep.">
        <title>Orb-weaving spider Araneus ventricosus genome elucidates the spidroin gene catalogue.</title>
        <authorList>
            <person name="Kono N."/>
            <person name="Nakamura H."/>
            <person name="Ohtoshi R."/>
            <person name="Moran D.A.P."/>
            <person name="Shinohara A."/>
            <person name="Yoshida Y."/>
            <person name="Fujiwara M."/>
            <person name="Mori M."/>
            <person name="Tomita M."/>
            <person name="Arakawa K."/>
        </authorList>
    </citation>
    <scope>NUCLEOTIDE SEQUENCE [LARGE SCALE GENOMIC DNA]</scope>
</reference>
<dbReference type="AlphaFoldDB" id="A0A4Y2HZZ4"/>